<dbReference type="EC" id="3.1.3.16" evidence="4"/>
<dbReference type="Pfam" id="PF00149">
    <property type="entry name" value="Metallophos"/>
    <property type="match status" value="1"/>
</dbReference>
<evidence type="ECO:0000256" key="1">
    <source>
        <dbReference type="ARBA" id="ARBA00022723"/>
    </source>
</evidence>
<dbReference type="InterPro" id="IPR004843">
    <property type="entry name" value="Calcineurin-like_PHP"/>
</dbReference>
<gene>
    <name evidence="6" type="ORF">M0813_04698</name>
</gene>
<evidence type="ECO:0000313" key="7">
    <source>
        <dbReference type="Proteomes" id="UP001150062"/>
    </source>
</evidence>
<dbReference type="Gene3D" id="3.60.21.10">
    <property type="match status" value="1"/>
</dbReference>
<dbReference type="PANTHER" id="PTHR45619">
    <property type="entry name" value="SERINE/THREONINE-PROTEIN PHOSPHATASE PP2A-RELATED"/>
    <property type="match status" value="1"/>
</dbReference>
<comment type="catalytic activity">
    <reaction evidence="4">
        <text>O-phospho-L-threonyl-[protein] + H2O = L-threonyl-[protein] + phosphate</text>
        <dbReference type="Rhea" id="RHEA:47004"/>
        <dbReference type="Rhea" id="RHEA-COMP:11060"/>
        <dbReference type="Rhea" id="RHEA-COMP:11605"/>
        <dbReference type="ChEBI" id="CHEBI:15377"/>
        <dbReference type="ChEBI" id="CHEBI:30013"/>
        <dbReference type="ChEBI" id="CHEBI:43474"/>
        <dbReference type="ChEBI" id="CHEBI:61977"/>
        <dbReference type="EC" id="3.1.3.16"/>
    </reaction>
</comment>
<evidence type="ECO:0000256" key="4">
    <source>
        <dbReference type="RuleBase" id="RU004273"/>
    </source>
</evidence>
<dbReference type="InterPro" id="IPR006186">
    <property type="entry name" value="Ser/Thr-sp_prot-phosphatase"/>
</dbReference>
<dbReference type="Proteomes" id="UP001150062">
    <property type="component" value="Unassembled WGS sequence"/>
</dbReference>
<accession>A0ABQ8XJ13</accession>
<keyword evidence="1" id="KW-0479">Metal-binding</keyword>
<evidence type="ECO:0000313" key="6">
    <source>
        <dbReference type="EMBL" id="KAJ6232657.1"/>
    </source>
</evidence>
<comment type="similarity">
    <text evidence="4">Belongs to the PPP phosphatase family.</text>
</comment>
<dbReference type="SUPFAM" id="SSF56300">
    <property type="entry name" value="Metallo-dependent phosphatases"/>
    <property type="match status" value="1"/>
</dbReference>
<evidence type="ECO:0000259" key="5">
    <source>
        <dbReference type="PROSITE" id="PS00125"/>
    </source>
</evidence>
<dbReference type="PRINTS" id="PR00114">
    <property type="entry name" value="STPHPHTASE"/>
</dbReference>
<comment type="caution">
    <text evidence="6">The sequence shown here is derived from an EMBL/GenBank/DDBJ whole genome shotgun (WGS) entry which is preliminary data.</text>
</comment>
<keyword evidence="3" id="KW-0464">Manganese</keyword>
<organism evidence="6 7">
    <name type="scientific">Anaeramoeba flamelloides</name>
    <dbReference type="NCBI Taxonomy" id="1746091"/>
    <lineage>
        <taxon>Eukaryota</taxon>
        <taxon>Metamonada</taxon>
        <taxon>Anaeramoebidae</taxon>
        <taxon>Anaeramoeba</taxon>
    </lineage>
</organism>
<keyword evidence="7" id="KW-1185">Reference proteome</keyword>
<name>A0ABQ8XJ13_9EUKA</name>
<feature type="domain" description="Serine/threonine specific protein phosphatases" evidence="5">
    <location>
        <begin position="107"/>
        <end position="112"/>
    </location>
</feature>
<proteinExistence type="inferred from homology"/>
<reference evidence="6" key="1">
    <citation type="submission" date="2022-08" db="EMBL/GenBank/DDBJ databases">
        <title>Novel sulfate-reducing endosymbionts in the free-living metamonad Anaeramoeba.</title>
        <authorList>
            <person name="Jerlstrom-Hultqvist J."/>
            <person name="Cepicka I."/>
            <person name="Gallot-Lavallee L."/>
            <person name="Salas-Leiva D."/>
            <person name="Curtis B.A."/>
            <person name="Zahonova K."/>
            <person name="Pipaliya S."/>
            <person name="Dacks J."/>
            <person name="Roger A.J."/>
        </authorList>
    </citation>
    <scope>NUCLEOTIDE SEQUENCE</scope>
    <source>
        <strain evidence="6">Schooner1</strain>
    </source>
</reference>
<protein>
    <recommendedName>
        <fullName evidence="4">Serine/threonine-protein phosphatase</fullName>
        <ecNumber evidence="4">3.1.3.16</ecNumber>
    </recommendedName>
</protein>
<dbReference type="SMART" id="SM00156">
    <property type="entry name" value="PP2Ac"/>
    <property type="match status" value="1"/>
</dbReference>
<dbReference type="EMBL" id="JAOAOG010000290">
    <property type="protein sequence ID" value="KAJ6232657.1"/>
    <property type="molecule type" value="Genomic_DNA"/>
</dbReference>
<dbReference type="InterPro" id="IPR047129">
    <property type="entry name" value="PPA2-like"/>
</dbReference>
<keyword evidence="2 4" id="KW-0378">Hydrolase</keyword>
<dbReference type="PROSITE" id="PS00125">
    <property type="entry name" value="SER_THR_PHOSPHATASE"/>
    <property type="match status" value="1"/>
</dbReference>
<evidence type="ECO:0000256" key="2">
    <source>
        <dbReference type="ARBA" id="ARBA00022801"/>
    </source>
</evidence>
<dbReference type="InterPro" id="IPR029052">
    <property type="entry name" value="Metallo-depent_PP-like"/>
</dbReference>
<evidence type="ECO:0000256" key="3">
    <source>
        <dbReference type="ARBA" id="ARBA00023211"/>
    </source>
</evidence>
<sequence>MNIDKILNKLKKKETLETNDLKLLLEKGAELLKSEPNIVHVTSPVAIVGDVHGQFYDLLKIFEINGDVGDKKYIFLGDYVNRGTFSILSFGYLLALKIKFPDQIIMLRGNHECRSLCEVYGLKNEIERVYSNTDPLDWLIETFCTLPLGAIINNSILCIHGGISELIETITDIETIDRFREVPKSGKFTDLLWSDPTEEVQLYKESPRGAGVLFGKKVLNQFLEKSNLTSIVRSHMMTEEGYKYHFGEEKCLTLFSCPKYCYYGTNVGAVLNIDKDLNRSLKVFEAVPDEERDLSFVCLDKK</sequence>